<dbReference type="Proteomes" id="UP000256485">
    <property type="component" value="Unassembled WGS sequence"/>
</dbReference>
<accession>A0A3D9VCJ4</accession>
<sequence length="77" mass="8188">MIVDARRGREGRLVDHRVDVMRFDESAPASPGVPQCGARVTPFAEGVRAGRELVAVSGVTPASARTLESDLAEVVRS</sequence>
<gene>
    <name evidence="1" type="ORF">DFJ64_1286</name>
</gene>
<protein>
    <submittedName>
        <fullName evidence="1">Uncharacterized protein</fullName>
    </submittedName>
</protein>
<keyword evidence="2" id="KW-1185">Reference proteome</keyword>
<evidence type="ECO:0000313" key="1">
    <source>
        <dbReference type="EMBL" id="REF35894.1"/>
    </source>
</evidence>
<name>A0A3D9VCJ4_THECX</name>
<proteinExistence type="predicted"/>
<dbReference type="RefSeq" id="WP_147304615.1">
    <property type="nucleotide sequence ID" value="NZ_QTUC01000001.1"/>
</dbReference>
<reference evidence="1 2" key="1">
    <citation type="submission" date="2018-08" db="EMBL/GenBank/DDBJ databases">
        <title>Sequencing the genomes of 1000 actinobacteria strains.</title>
        <authorList>
            <person name="Klenk H.-P."/>
        </authorList>
    </citation>
    <scope>NUCLEOTIDE SEQUENCE [LARGE SCALE GENOMIC DNA]</scope>
    <source>
        <strain evidence="1 2">DSM 22891</strain>
    </source>
</reference>
<evidence type="ECO:0000313" key="2">
    <source>
        <dbReference type="Proteomes" id="UP000256485"/>
    </source>
</evidence>
<comment type="caution">
    <text evidence="1">The sequence shown here is derived from an EMBL/GenBank/DDBJ whole genome shotgun (WGS) entry which is preliminary data.</text>
</comment>
<dbReference type="EMBL" id="QTUC01000001">
    <property type="protein sequence ID" value="REF35894.1"/>
    <property type="molecule type" value="Genomic_DNA"/>
</dbReference>
<dbReference type="AlphaFoldDB" id="A0A3D9VCJ4"/>
<organism evidence="1 2">
    <name type="scientific">Thermasporomyces composti</name>
    <dbReference type="NCBI Taxonomy" id="696763"/>
    <lineage>
        <taxon>Bacteria</taxon>
        <taxon>Bacillati</taxon>
        <taxon>Actinomycetota</taxon>
        <taxon>Actinomycetes</taxon>
        <taxon>Propionibacteriales</taxon>
        <taxon>Nocardioidaceae</taxon>
        <taxon>Thermasporomyces</taxon>
    </lineage>
</organism>